<gene>
    <name evidence="2" type="ORF">O2N63_08275</name>
</gene>
<dbReference type="RefSeq" id="WP_271053773.1">
    <property type="nucleotide sequence ID" value="NZ_JAQIIO010000003.1"/>
</dbReference>
<feature type="transmembrane region" description="Helical" evidence="1">
    <location>
        <begin position="15"/>
        <end position="33"/>
    </location>
</feature>
<name>A0ABT4W0Y6_9RHOB</name>
<keyword evidence="1" id="KW-0472">Membrane</keyword>
<dbReference type="Proteomes" id="UP001528040">
    <property type="component" value="Unassembled WGS sequence"/>
</dbReference>
<comment type="caution">
    <text evidence="2">The sequence shown here is derived from an EMBL/GenBank/DDBJ whole genome shotgun (WGS) entry which is preliminary data.</text>
</comment>
<sequence>MAQDPQNSIGREGRLAGIVIAMTGALWVGASWVGKSLDWSMRTMALVDLMALAGFVFGLVVTYRIWRKSRQNDEG</sequence>
<dbReference type="Pfam" id="PF17272">
    <property type="entry name" value="DUF5337"/>
    <property type="match status" value="1"/>
</dbReference>
<reference evidence="2 3" key="1">
    <citation type="submission" date="2023-01" db="EMBL/GenBank/DDBJ databases">
        <authorList>
            <person name="Yoon J.-W."/>
        </authorList>
    </citation>
    <scope>NUCLEOTIDE SEQUENCE [LARGE SCALE GENOMIC DNA]</scope>
    <source>
        <strain evidence="2 3">KMU-50</strain>
    </source>
</reference>
<evidence type="ECO:0000313" key="2">
    <source>
        <dbReference type="EMBL" id="MDA5094084.1"/>
    </source>
</evidence>
<proteinExistence type="predicted"/>
<accession>A0ABT4W0Y6</accession>
<organism evidence="2 3">
    <name type="scientific">Aliiroseovarius salicola</name>
    <dbReference type="NCBI Taxonomy" id="3009082"/>
    <lineage>
        <taxon>Bacteria</taxon>
        <taxon>Pseudomonadati</taxon>
        <taxon>Pseudomonadota</taxon>
        <taxon>Alphaproteobacteria</taxon>
        <taxon>Rhodobacterales</taxon>
        <taxon>Paracoccaceae</taxon>
        <taxon>Aliiroseovarius</taxon>
    </lineage>
</organism>
<dbReference type="EMBL" id="JAQIIO010000003">
    <property type="protein sequence ID" value="MDA5094084.1"/>
    <property type="molecule type" value="Genomic_DNA"/>
</dbReference>
<feature type="transmembrane region" description="Helical" evidence="1">
    <location>
        <begin position="45"/>
        <end position="66"/>
    </location>
</feature>
<keyword evidence="1" id="KW-1133">Transmembrane helix</keyword>
<evidence type="ECO:0000256" key="1">
    <source>
        <dbReference type="SAM" id="Phobius"/>
    </source>
</evidence>
<keyword evidence="1" id="KW-0812">Transmembrane</keyword>
<protein>
    <submittedName>
        <fullName evidence="2">DUF5337 domain-containing protein</fullName>
    </submittedName>
</protein>
<evidence type="ECO:0000313" key="3">
    <source>
        <dbReference type="Proteomes" id="UP001528040"/>
    </source>
</evidence>
<keyword evidence="3" id="KW-1185">Reference proteome</keyword>
<dbReference type="InterPro" id="IPR020308">
    <property type="entry name" value="Uncharacterised_Ynq1"/>
</dbReference>